<dbReference type="Proteomes" id="UP001578633">
    <property type="component" value="Chromosome 2"/>
</dbReference>
<gene>
    <name evidence="2" type="ORF">ACET3X_003159</name>
</gene>
<dbReference type="EMBL" id="JBHGVX010000002">
    <property type="protein sequence ID" value="KAL1799122.1"/>
    <property type="molecule type" value="Genomic_DNA"/>
</dbReference>
<feature type="compositionally biased region" description="Low complexity" evidence="1">
    <location>
        <begin position="389"/>
        <end position="402"/>
    </location>
</feature>
<dbReference type="GeneID" id="96083481"/>
<feature type="region of interest" description="Disordered" evidence="1">
    <location>
        <begin position="127"/>
        <end position="165"/>
    </location>
</feature>
<feature type="region of interest" description="Disordered" evidence="1">
    <location>
        <begin position="267"/>
        <end position="302"/>
    </location>
</feature>
<feature type="region of interest" description="Disordered" evidence="1">
    <location>
        <begin position="377"/>
        <end position="411"/>
    </location>
</feature>
<feature type="compositionally biased region" description="Polar residues" evidence="1">
    <location>
        <begin position="237"/>
        <end position="255"/>
    </location>
</feature>
<dbReference type="RefSeq" id="XP_069309706.1">
    <property type="nucleotide sequence ID" value="XM_069448403.1"/>
</dbReference>
<feature type="compositionally biased region" description="Basic and acidic residues" evidence="1">
    <location>
        <begin position="1"/>
        <end position="11"/>
    </location>
</feature>
<evidence type="ECO:0000313" key="2">
    <source>
        <dbReference type="EMBL" id="KAL1799122.1"/>
    </source>
</evidence>
<comment type="caution">
    <text evidence="2">The sequence shown here is derived from an EMBL/GenBank/DDBJ whole genome shotgun (WGS) entry which is preliminary data.</text>
</comment>
<keyword evidence="3" id="KW-1185">Reference proteome</keyword>
<organism evidence="2 3">
    <name type="scientific">Alternaria dauci</name>
    <dbReference type="NCBI Taxonomy" id="48095"/>
    <lineage>
        <taxon>Eukaryota</taxon>
        <taxon>Fungi</taxon>
        <taxon>Dikarya</taxon>
        <taxon>Ascomycota</taxon>
        <taxon>Pezizomycotina</taxon>
        <taxon>Dothideomycetes</taxon>
        <taxon>Pleosporomycetidae</taxon>
        <taxon>Pleosporales</taxon>
        <taxon>Pleosporineae</taxon>
        <taxon>Pleosporaceae</taxon>
        <taxon>Alternaria</taxon>
        <taxon>Alternaria sect. Porri</taxon>
    </lineage>
</organism>
<sequence length="432" mass="46827">MTTTQKDDLVPDPKTATPGKVVNHVQSDDKGTLFGKATIDGCTGKTRENFPPTVFKNNFEKEVLSVEFCNQLCLDAPCDPEGRFLNFEAVLDKLKQAKPGIANWSAKMAMENIENENVANHSKAPLPVAHDLTQPSGLDTPPAESSLTKPILPSSNASGCSRSSPISAHEEKILTTNQVFSQKETVDLPISVERAHKDDGAAVSDEGGADKETPRKSSPQENAASAKATRDYPAEQGSATRSVEESVAQTATTSLVMSSRDTNLDSALSNAGSIDTQSQRLASTSTSIPAKAHTPSPATPDPDEELHKWIYEMYHEIGFQDNGVNFIGHKEFKKRLYALRPNVMQSRIRQAHALLSGPGHKYSFPAVSALQKQKAKARREQQLNAHGSTPTPGTAPTVATQPKDSAQQWPTSQTKYRFQVIANLISLLMQNS</sequence>
<feature type="region of interest" description="Disordered" evidence="1">
    <location>
        <begin position="191"/>
        <end position="255"/>
    </location>
</feature>
<feature type="region of interest" description="Disordered" evidence="1">
    <location>
        <begin position="1"/>
        <end position="26"/>
    </location>
</feature>
<reference evidence="2 3" key="1">
    <citation type="submission" date="2024-09" db="EMBL/GenBank/DDBJ databases">
        <title>T2T genomes of carrot and Alternaria dauci and their utility for understanding host-pathogen interaction during carrot leaf blight disease.</title>
        <authorList>
            <person name="Liu W."/>
            <person name="Xu S."/>
            <person name="Ou C."/>
            <person name="Liu X."/>
            <person name="Zhuang F."/>
            <person name="Deng X.W."/>
        </authorList>
    </citation>
    <scope>NUCLEOTIDE SEQUENCE [LARGE SCALE GENOMIC DNA]</scope>
    <source>
        <strain evidence="2 3">A2016</strain>
    </source>
</reference>
<feature type="compositionally biased region" description="Polar residues" evidence="1">
    <location>
        <begin position="133"/>
        <end position="165"/>
    </location>
</feature>
<proteinExistence type="predicted"/>
<evidence type="ECO:0000256" key="1">
    <source>
        <dbReference type="SAM" id="MobiDB-lite"/>
    </source>
</evidence>
<accession>A0ABR3US50</accession>
<feature type="compositionally biased region" description="Polar residues" evidence="1">
    <location>
        <begin position="267"/>
        <end position="288"/>
    </location>
</feature>
<protein>
    <submittedName>
        <fullName evidence="2">Uncharacterized protein</fullName>
    </submittedName>
</protein>
<evidence type="ECO:0000313" key="3">
    <source>
        <dbReference type="Proteomes" id="UP001578633"/>
    </source>
</evidence>
<name>A0ABR3US50_9PLEO</name>